<dbReference type="HAMAP" id="MF_01935">
    <property type="entry name" value="MenF"/>
    <property type="match status" value="1"/>
</dbReference>
<comment type="catalytic activity">
    <reaction evidence="1 4">
        <text>chorismate = isochorismate</text>
        <dbReference type="Rhea" id="RHEA:18985"/>
        <dbReference type="ChEBI" id="CHEBI:29748"/>
        <dbReference type="ChEBI" id="CHEBI:29780"/>
        <dbReference type="EC" id="5.4.4.2"/>
    </reaction>
</comment>
<reference evidence="7" key="1">
    <citation type="journal article" date="2019" name="Int. J. Syst. Evol. Microbiol.">
        <title>The Global Catalogue of Microorganisms (GCM) 10K type strain sequencing project: providing services to taxonomists for standard genome sequencing and annotation.</title>
        <authorList>
            <consortium name="The Broad Institute Genomics Platform"/>
            <consortium name="The Broad Institute Genome Sequencing Center for Infectious Disease"/>
            <person name="Wu L."/>
            <person name="Ma J."/>
        </authorList>
    </citation>
    <scope>NUCLEOTIDE SEQUENCE [LARGE SCALE GENOMIC DNA]</scope>
    <source>
        <strain evidence="7">TISTR 1571</strain>
    </source>
</reference>
<comment type="function">
    <text evidence="4">Catalyzes the conversion of chorismate to isochorismate.</text>
</comment>
<evidence type="ECO:0000256" key="4">
    <source>
        <dbReference type="HAMAP-Rule" id="MF_01935"/>
    </source>
</evidence>
<accession>A0ABW5QDW0</accession>
<evidence type="ECO:0000313" key="6">
    <source>
        <dbReference type="EMBL" id="MFD2639705.1"/>
    </source>
</evidence>
<dbReference type="PANTHER" id="PTHR42839:SF1">
    <property type="entry name" value="ISOCHORISMATE SYNTHASE MENF"/>
    <property type="match status" value="1"/>
</dbReference>
<comment type="cofactor">
    <cofactor evidence="4">
        <name>Mg(2+)</name>
        <dbReference type="ChEBI" id="CHEBI:18420"/>
    </cofactor>
</comment>
<dbReference type="Gene3D" id="3.60.120.10">
    <property type="entry name" value="Anthranilate synthase"/>
    <property type="match status" value="1"/>
</dbReference>
<dbReference type="RefSeq" id="WP_377329682.1">
    <property type="nucleotide sequence ID" value="NZ_JBHUMZ010000044.1"/>
</dbReference>
<keyword evidence="3 4" id="KW-0413">Isomerase</keyword>
<feature type="binding site" evidence="4">
    <location>
        <position position="444"/>
    </location>
    <ligand>
        <name>Mg(2+)</name>
        <dbReference type="ChEBI" id="CHEBI:18420"/>
    </ligand>
</feature>
<evidence type="ECO:0000313" key="7">
    <source>
        <dbReference type="Proteomes" id="UP001597452"/>
    </source>
</evidence>
<dbReference type="Proteomes" id="UP001597452">
    <property type="component" value="Unassembled WGS sequence"/>
</dbReference>
<dbReference type="PANTHER" id="PTHR42839">
    <property type="entry name" value="ISOCHORISMATE SYNTHASE ENTC"/>
    <property type="match status" value="1"/>
</dbReference>
<dbReference type="EMBL" id="JBHUMZ010000044">
    <property type="protein sequence ID" value="MFD2639705.1"/>
    <property type="molecule type" value="Genomic_DNA"/>
</dbReference>
<dbReference type="EC" id="5.4.4.2" evidence="4"/>
<dbReference type="InterPro" id="IPR004561">
    <property type="entry name" value="IsoChor_synthase"/>
</dbReference>
<proteinExistence type="inferred from homology"/>
<comment type="pathway">
    <text evidence="4">Quinol/quinone metabolism; 1,4-dihydroxy-2-naphthoate biosynthesis; 1,4-dihydroxy-2-naphthoate from chorismate: step 1/7.</text>
</comment>
<dbReference type="Pfam" id="PF00425">
    <property type="entry name" value="Chorismate_bind"/>
    <property type="match status" value="1"/>
</dbReference>
<evidence type="ECO:0000256" key="1">
    <source>
        <dbReference type="ARBA" id="ARBA00000799"/>
    </source>
</evidence>
<keyword evidence="4" id="KW-0479">Metal-binding</keyword>
<keyword evidence="4" id="KW-0460">Magnesium</keyword>
<keyword evidence="7" id="KW-1185">Reference proteome</keyword>
<comment type="caution">
    <text evidence="6">The sequence shown here is derived from an EMBL/GenBank/DDBJ whole genome shotgun (WGS) entry which is preliminary data.</text>
</comment>
<protein>
    <recommendedName>
        <fullName evidence="4">Isochorismate synthase MenF</fullName>
        <ecNumber evidence="4">5.4.4.2</ecNumber>
    </recommendedName>
    <alternativeName>
        <fullName evidence="4">Isochorismate mutase</fullName>
    </alternativeName>
</protein>
<dbReference type="NCBIfam" id="TIGR00543">
    <property type="entry name" value="isochor_syn"/>
    <property type="match status" value="1"/>
</dbReference>
<dbReference type="InterPro" id="IPR015890">
    <property type="entry name" value="Chorismate_C"/>
</dbReference>
<evidence type="ECO:0000256" key="3">
    <source>
        <dbReference type="ARBA" id="ARBA00023235"/>
    </source>
</evidence>
<dbReference type="InterPro" id="IPR034681">
    <property type="entry name" value="MenF"/>
</dbReference>
<comment type="pathway">
    <text evidence="4">Quinol/quinone metabolism; menaquinone biosynthesis.</text>
</comment>
<evidence type="ECO:0000259" key="5">
    <source>
        <dbReference type="Pfam" id="PF00425"/>
    </source>
</evidence>
<evidence type="ECO:0000256" key="2">
    <source>
        <dbReference type="ARBA" id="ARBA00005297"/>
    </source>
</evidence>
<gene>
    <name evidence="4" type="primary">menF</name>
    <name evidence="6" type="ORF">ACFSW4_12580</name>
</gene>
<name>A0ABW5QDW0_9BACI</name>
<organism evidence="6 7">
    <name type="scientific">Piscibacillus salipiscarius</name>
    <dbReference type="NCBI Taxonomy" id="299480"/>
    <lineage>
        <taxon>Bacteria</taxon>
        <taxon>Bacillati</taxon>
        <taxon>Bacillota</taxon>
        <taxon>Bacilli</taxon>
        <taxon>Bacillales</taxon>
        <taxon>Bacillaceae</taxon>
        <taxon>Piscibacillus</taxon>
    </lineage>
</organism>
<feature type="active site" description="Proton acceptor" evidence="4">
    <location>
        <position position="216"/>
    </location>
</feature>
<feature type="domain" description="Chorismate-utilising enzyme C-terminal" evidence="5">
    <location>
        <begin position="196"/>
        <end position="448"/>
    </location>
</feature>
<dbReference type="SUPFAM" id="SSF56322">
    <property type="entry name" value="ADC synthase"/>
    <property type="match status" value="1"/>
</dbReference>
<sequence>MLQTKPLTILEQLNNAKEHMNDLGISQLMVSLVEKVDYIDPIQFFSHFQNQDLIRLFWKDSEDSFYLVGIDQFKTIETSQNRFDAIQKKREELLNQIYSPNGAEKGTGPVMLGGFSFNDTIYGEKWDSFNSGQMIIPKTLLTVNEDDYYMTYNVTLTENTDVDELYKELYSYKSRSHDGKQNSNQQLQSTNSLDYRNWSQLIEKAVGSIKNGTLGKVVLARELEAEFKQPININDVLVNLVNHQTDSFIYIFDQGDDAFISATPERLVKADDNELLSTCLAGTIKRGETPDEDSLLAHQLLNDEKNRSEHQYVVSMIKEAIEPLTYSIDIPTSPVILPLRSLQHLYTPVTARLKESQTIFDLIEKLHPTPALGGEPRHVAMQFIEENEPFERGWYAAPVGWVDADDNGEMAVAIRSALINQNKATLFAGCGIVEESDPLAEYEETKLKFTPMLEALGGTSQ</sequence>
<dbReference type="InterPro" id="IPR005801">
    <property type="entry name" value="ADC_synthase"/>
</dbReference>
<comment type="similarity">
    <text evidence="2 4">Belongs to the isochorismate synthase family.</text>
</comment>
<feature type="binding site" evidence="4">
    <location>
        <position position="309"/>
    </location>
    <ligand>
        <name>Mg(2+)</name>
        <dbReference type="ChEBI" id="CHEBI:18420"/>
    </ligand>
</feature>
<feature type="active site" description="Proton donor" evidence="4">
    <location>
        <position position="265"/>
    </location>
</feature>
<keyword evidence="4" id="KW-0474">Menaquinone biosynthesis</keyword>